<evidence type="ECO:0000313" key="2">
    <source>
        <dbReference type="Proteomes" id="UP001501166"/>
    </source>
</evidence>
<proteinExistence type="predicted"/>
<gene>
    <name evidence="1" type="ORF">GCM10008932_05590</name>
</gene>
<accession>A0ABP3GZD9</accession>
<dbReference type="EMBL" id="BAAACW010000036">
    <property type="protein sequence ID" value="GAA0355461.1"/>
    <property type="molecule type" value="Genomic_DNA"/>
</dbReference>
<comment type="caution">
    <text evidence="1">The sequence shown here is derived from an EMBL/GenBank/DDBJ whole genome shotgun (WGS) entry which is preliminary data.</text>
</comment>
<keyword evidence="2" id="KW-1185">Reference proteome</keyword>
<reference evidence="2" key="1">
    <citation type="journal article" date="2019" name="Int. J. Syst. Evol. Microbiol.">
        <title>The Global Catalogue of Microorganisms (GCM) 10K type strain sequencing project: providing services to taxonomists for standard genome sequencing and annotation.</title>
        <authorList>
            <consortium name="The Broad Institute Genomics Platform"/>
            <consortium name="The Broad Institute Genome Sequencing Center for Infectious Disease"/>
            <person name="Wu L."/>
            <person name="Ma J."/>
        </authorList>
    </citation>
    <scope>NUCLEOTIDE SEQUENCE [LARGE SCALE GENOMIC DNA]</scope>
    <source>
        <strain evidence="2">JCM 12662</strain>
    </source>
</reference>
<evidence type="ECO:0000313" key="1">
    <source>
        <dbReference type="EMBL" id="GAA0355461.1"/>
    </source>
</evidence>
<name>A0ABP3GZD9_9LACT</name>
<organism evidence="1 2">
    <name type="scientific">Alkalibacterium iburiense</name>
    <dbReference type="NCBI Taxonomy" id="290589"/>
    <lineage>
        <taxon>Bacteria</taxon>
        <taxon>Bacillati</taxon>
        <taxon>Bacillota</taxon>
        <taxon>Bacilli</taxon>
        <taxon>Lactobacillales</taxon>
        <taxon>Carnobacteriaceae</taxon>
        <taxon>Alkalibacterium</taxon>
    </lineage>
</organism>
<dbReference type="Proteomes" id="UP001501166">
    <property type="component" value="Unassembled WGS sequence"/>
</dbReference>
<sequence length="64" mass="7190">MVKILLNDLKIGYNPVLNFHHLTGAKQKNDIKKHKVIAANFRQGSVLVSFNDVSSITKRTILTT</sequence>
<protein>
    <submittedName>
        <fullName evidence="1">Uncharacterized protein</fullName>
    </submittedName>
</protein>